<feature type="transmembrane region" description="Helical" evidence="5">
    <location>
        <begin position="45"/>
        <end position="67"/>
    </location>
</feature>
<evidence type="ECO:0000256" key="1">
    <source>
        <dbReference type="ARBA" id="ARBA00004141"/>
    </source>
</evidence>
<organism evidence="7 8">
    <name type="scientific">Microbacterium immunditiarum</name>
    <dbReference type="NCBI Taxonomy" id="337480"/>
    <lineage>
        <taxon>Bacteria</taxon>
        <taxon>Bacillati</taxon>
        <taxon>Actinomycetota</taxon>
        <taxon>Actinomycetes</taxon>
        <taxon>Micrococcales</taxon>
        <taxon>Microbacteriaceae</taxon>
        <taxon>Microbacterium</taxon>
    </lineage>
</organism>
<reference evidence="7 8" key="1">
    <citation type="submission" date="2020-07" db="EMBL/GenBank/DDBJ databases">
        <title>Sequencing the genomes of 1000 actinobacteria strains.</title>
        <authorList>
            <person name="Klenk H.-P."/>
        </authorList>
    </citation>
    <scope>NUCLEOTIDE SEQUENCE [LARGE SCALE GENOMIC DNA]</scope>
    <source>
        <strain evidence="7 8">DSM 24662</strain>
    </source>
</reference>
<dbReference type="RefSeq" id="WP_179491338.1">
    <property type="nucleotide sequence ID" value="NZ_JACCBV010000001.1"/>
</dbReference>
<evidence type="ECO:0000313" key="7">
    <source>
        <dbReference type="EMBL" id="NYE20997.1"/>
    </source>
</evidence>
<evidence type="ECO:0000259" key="6">
    <source>
        <dbReference type="Pfam" id="PF06271"/>
    </source>
</evidence>
<protein>
    <submittedName>
        <fullName evidence="7">Putative RDD family membrane protein YckC</fullName>
    </submittedName>
</protein>
<dbReference type="AlphaFoldDB" id="A0A7Y9GR43"/>
<dbReference type="PANTHER" id="PTHR38480:SF1">
    <property type="entry name" value="SLR0254 PROTEIN"/>
    <property type="match status" value="1"/>
</dbReference>
<gene>
    <name evidence="7" type="ORF">BJ991_003025</name>
</gene>
<evidence type="ECO:0000256" key="3">
    <source>
        <dbReference type="ARBA" id="ARBA00022989"/>
    </source>
</evidence>
<dbReference type="InterPro" id="IPR010432">
    <property type="entry name" value="RDD"/>
</dbReference>
<dbReference type="PANTHER" id="PTHR38480">
    <property type="entry name" value="SLR0254 PROTEIN"/>
    <property type="match status" value="1"/>
</dbReference>
<dbReference type="Pfam" id="PF06271">
    <property type="entry name" value="RDD"/>
    <property type="match status" value="1"/>
</dbReference>
<evidence type="ECO:0000313" key="8">
    <source>
        <dbReference type="Proteomes" id="UP000576969"/>
    </source>
</evidence>
<dbReference type="GO" id="GO:0016020">
    <property type="term" value="C:membrane"/>
    <property type="evidence" value="ECO:0007669"/>
    <property type="project" value="UniProtKB-SubCell"/>
</dbReference>
<keyword evidence="3 5" id="KW-1133">Transmembrane helix</keyword>
<feature type="domain" description="RDD" evidence="6">
    <location>
        <begin position="40"/>
        <end position="164"/>
    </location>
</feature>
<evidence type="ECO:0000256" key="2">
    <source>
        <dbReference type="ARBA" id="ARBA00022692"/>
    </source>
</evidence>
<dbReference type="EMBL" id="JACCBV010000001">
    <property type="protein sequence ID" value="NYE20997.1"/>
    <property type="molecule type" value="Genomic_DNA"/>
</dbReference>
<keyword evidence="4 5" id="KW-0472">Membrane</keyword>
<evidence type="ECO:0000256" key="5">
    <source>
        <dbReference type="SAM" id="Phobius"/>
    </source>
</evidence>
<comment type="subcellular location">
    <subcellularLocation>
        <location evidence="1">Membrane</location>
        <topology evidence="1">Multi-pass membrane protein</topology>
    </subcellularLocation>
</comment>
<accession>A0A7Y9GR43</accession>
<evidence type="ECO:0000256" key="4">
    <source>
        <dbReference type="ARBA" id="ARBA00023136"/>
    </source>
</evidence>
<feature type="transmembrane region" description="Helical" evidence="5">
    <location>
        <begin position="74"/>
        <end position="95"/>
    </location>
</feature>
<sequence length="287" mass="30349">MPDPAPSPGPGISVVQLHQDEILTGEAVALDVQPLGYFLRALGTLIDILVGVIVLILFALVTSWLLAQEAIDPNILPILTIAVLVLVMVVIPTVVETTTRGRSLGRLAVGGRIVRVDGGASGSRQAFIRALIGVIELWFTFGAVAAIVGAFTPRSQRLGDLVAGTYSERTRTPRLPEAAPGVPPSLAAWAATADVARLPDTLARRIARFAQSADRLDPPARVRLASTLAHETRAFVSPVPAADPETFLRAVAAVRRERELRALTLEAQRVDALTAAGPAAPRGFPAR</sequence>
<comment type="caution">
    <text evidence="7">The sequence shown here is derived from an EMBL/GenBank/DDBJ whole genome shotgun (WGS) entry which is preliminary data.</text>
</comment>
<keyword evidence="2 5" id="KW-0812">Transmembrane</keyword>
<dbReference type="Proteomes" id="UP000576969">
    <property type="component" value="Unassembled WGS sequence"/>
</dbReference>
<keyword evidence="8" id="KW-1185">Reference proteome</keyword>
<name>A0A7Y9GR43_9MICO</name>
<proteinExistence type="predicted"/>
<feature type="transmembrane region" description="Helical" evidence="5">
    <location>
        <begin position="126"/>
        <end position="151"/>
    </location>
</feature>